<keyword evidence="2" id="KW-1185">Reference proteome</keyword>
<dbReference type="Proteomes" id="UP000078336">
    <property type="component" value="Unassembled WGS sequence"/>
</dbReference>
<comment type="caution">
    <text evidence="1">The sequence shown here is derived from an EMBL/GenBank/DDBJ whole genome shotgun (WGS) entry which is preliminary data.</text>
</comment>
<dbReference type="Gene3D" id="2.60.40.10">
    <property type="entry name" value="Immunoglobulins"/>
    <property type="match status" value="1"/>
</dbReference>
<proteinExistence type="predicted"/>
<accession>A0A178TPA7</accession>
<dbReference type="EMBL" id="LUCQ01000001">
    <property type="protein sequence ID" value="OAO83365.1"/>
    <property type="molecule type" value="Genomic_DNA"/>
</dbReference>
<reference evidence="1 2" key="1">
    <citation type="submission" date="2016-03" db="EMBL/GenBank/DDBJ databases">
        <title>Spore heat resistance.</title>
        <authorList>
            <person name="Boekhorst J."/>
            <person name="Berendsen E.M."/>
            <person name="Wells-Bennik M.H."/>
            <person name="Kuipers O.P."/>
        </authorList>
    </citation>
    <scope>NUCLEOTIDE SEQUENCE [LARGE SCALE GENOMIC DNA]</scope>
    <source>
        <strain evidence="1 2">AF16</strain>
    </source>
</reference>
<dbReference type="InterPro" id="IPR036116">
    <property type="entry name" value="FN3_sf"/>
</dbReference>
<gene>
    <name evidence="1" type="ORF">TAF16_0019</name>
</gene>
<dbReference type="SUPFAM" id="SSF49265">
    <property type="entry name" value="Fibronectin type III"/>
    <property type="match status" value="1"/>
</dbReference>
<dbReference type="OrthoDB" id="2582167at2"/>
<dbReference type="Pfam" id="PF25788">
    <property type="entry name" value="Ig_Rha78A_N"/>
    <property type="match status" value="1"/>
</dbReference>
<evidence type="ECO:0000313" key="2">
    <source>
        <dbReference type="Proteomes" id="UP000078336"/>
    </source>
</evidence>
<dbReference type="AlphaFoldDB" id="A0A178TPA7"/>
<dbReference type="InterPro" id="IPR013783">
    <property type="entry name" value="Ig-like_fold"/>
</dbReference>
<name>A0A178TPA7_9BACL</name>
<dbReference type="RefSeq" id="WP_064213854.1">
    <property type="nucleotide sequence ID" value="NZ_LUCQ01000001.1"/>
</dbReference>
<evidence type="ECO:0000313" key="1">
    <source>
        <dbReference type="EMBL" id="OAO83365.1"/>
    </source>
</evidence>
<dbReference type="PATRIC" id="fig|33934.7.peg.1507"/>
<sequence>MPIQKPYDISIRGQTIDANEPNEVNWKVSGDIQTAYKIDILSNTDNSLVWTTNQITSYSLKHTIPAGTLTNGNEYKIQITIWNANNETATSDTEMFQTSSRPIVTVDSIGTVNSFSYNFSATYSQAEGVALRNYVVYLYDDHQNLIDKSDIKTTLPMEHLFSGLQTEKTYYIEFQATSAKGLVGTSGLVQFYVFYYRPKMNVNLQAQNVDNAGIQLSWYVTQIIGQTDGSQFIDNEKIDTTDGTKVWFDDGFDISQDYSLKLWIKNPKNKEDLIILNGENGQVKLQYHWLDEKFHLYKIDSNGIVTSYETAAVTGSNFVVLIQQIGKDMNVMAEVIT</sequence>
<organism evidence="1 2">
    <name type="scientific">Anoxybacillus flavithermus</name>
    <dbReference type="NCBI Taxonomy" id="33934"/>
    <lineage>
        <taxon>Bacteria</taxon>
        <taxon>Bacillati</taxon>
        <taxon>Bacillota</taxon>
        <taxon>Bacilli</taxon>
        <taxon>Bacillales</taxon>
        <taxon>Anoxybacillaceae</taxon>
        <taxon>Anoxybacillus</taxon>
    </lineage>
</organism>
<protein>
    <submittedName>
        <fullName evidence="1">Uncharacterized protein</fullName>
    </submittedName>
</protein>